<dbReference type="EMBL" id="CADCWO010000121">
    <property type="protein sequence ID" value="CAA9575600.1"/>
    <property type="molecule type" value="Genomic_DNA"/>
</dbReference>
<keyword evidence="1" id="KW-0472">Membrane</keyword>
<gene>
    <name evidence="2" type="ORF">AVDCRST_MAG81-2275</name>
</gene>
<proteinExistence type="predicted"/>
<protein>
    <submittedName>
        <fullName evidence="2">Integral membrane protein</fullName>
    </submittedName>
</protein>
<reference evidence="2" key="1">
    <citation type="submission" date="2020-02" db="EMBL/GenBank/DDBJ databases">
        <authorList>
            <person name="Meier V. D."/>
        </authorList>
    </citation>
    <scope>NUCLEOTIDE SEQUENCE</scope>
    <source>
        <strain evidence="2">AVDCRST_MAG81</strain>
    </source>
</reference>
<keyword evidence="1" id="KW-0812">Transmembrane</keyword>
<feature type="transmembrane region" description="Helical" evidence="1">
    <location>
        <begin position="30"/>
        <end position="49"/>
    </location>
</feature>
<feature type="transmembrane region" description="Helical" evidence="1">
    <location>
        <begin position="70"/>
        <end position="98"/>
    </location>
</feature>
<organism evidence="2">
    <name type="scientific">uncultured Synechococcales cyanobacterium</name>
    <dbReference type="NCBI Taxonomy" id="1936017"/>
    <lineage>
        <taxon>Bacteria</taxon>
        <taxon>Bacillati</taxon>
        <taxon>Cyanobacteriota</taxon>
        <taxon>Cyanophyceae</taxon>
        <taxon>Synechococcales</taxon>
        <taxon>environmental samples</taxon>
    </lineage>
</organism>
<keyword evidence="1" id="KW-1133">Transmembrane helix</keyword>
<accession>A0A6J4VCX5</accession>
<sequence>MNRTAANSKAAFCWVECLISPTWLQARSTAIGFVGGAAIYTAANWYLAIQGAKHRKRSGKHQPSEAEDNGSGLAIAVGALLNCVPKSIVIGVSMIAFWREKSAKENSAALRIKNIAPEQPSLNSMSHQELKKR</sequence>
<evidence type="ECO:0000256" key="1">
    <source>
        <dbReference type="SAM" id="Phobius"/>
    </source>
</evidence>
<evidence type="ECO:0000313" key="2">
    <source>
        <dbReference type="EMBL" id="CAA9575600.1"/>
    </source>
</evidence>
<name>A0A6J4VCX5_9CYAN</name>
<dbReference type="AlphaFoldDB" id="A0A6J4VCX5"/>